<comment type="caution">
    <text evidence="4">The sequence shown here is derived from an EMBL/GenBank/DDBJ whole genome shotgun (WGS) entry which is preliminary data.</text>
</comment>
<protein>
    <submittedName>
        <fullName evidence="4">Uncharacterized protein</fullName>
    </submittedName>
</protein>
<evidence type="ECO:0000256" key="1">
    <source>
        <dbReference type="ARBA" id="ARBA00022729"/>
    </source>
</evidence>
<name>A0A9P6WJ06_9ASCO</name>
<sequence>SSSPLSTNITSSSVTSITTYSASSSSSTPQIISSSIISSTIIITTLCNDITCYATTQSTGVTTVTTIESGITKTYTTYCPLTSTTNTSTEVNQSTTTSDYFLSSSASVTISIDTTSYYEVLQLLLATSYTVPPSLTLFSYYTNPKLKTKYSNRFSPLTPAQLSLIDYIPLQPPLLSLSMVMSSNIAKGRLSKAGTSDISVELQHKQSKLDLLDNTTLTSFPIPNIDVENTRFNTTKSSISSNPTTPINKKHNVTSIICSPATSDFINISKRGKPNTLSEYKNTIMTNLHSLKSAERKSPVLRSMTASSVQTTDSMNTNDRIRSLANSLISRTAMGSSKKTTPPSSLDYESSMYDYRLVLQQSENYNSLVKKVSKGDVNTNMGETFKTATGSNAIDHSSYTDMYIQSLYQDIILKDESKPQIQCVICESPVFENDKYFNRILNFKGIICENCFHNKNNSSMSIMIDNVKDITISEDNYYGSDDVDVLKKKGANKELLAHDCTPIDVDIDIYSSLDDTCHTVQLQIDSTMQSDEDDTTEYGIYQNMDFFQPYEDNDDGDNHRNNRFGRNRDDNFERIIRRLKKIERSDLRIRQSIADLRGTVPQRYAITIHTNDDYTSVWNAIKRRFVK</sequence>
<keyword evidence="1" id="KW-0732">Signal</keyword>
<evidence type="ECO:0000313" key="5">
    <source>
        <dbReference type="Proteomes" id="UP000697127"/>
    </source>
</evidence>
<keyword evidence="2" id="KW-0325">Glycoprotein</keyword>
<proteinExistence type="predicted"/>
<feature type="compositionally biased region" description="Polar residues" evidence="3">
    <location>
        <begin position="304"/>
        <end position="314"/>
    </location>
</feature>
<dbReference type="EMBL" id="PUHW01000191">
    <property type="protein sequence ID" value="KAG0688026.1"/>
    <property type="molecule type" value="Genomic_DNA"/>
</dbReference>
<dbReference type="AlphaFoldDB" id="A0A9P6WJ06"/>
<evidence type="ECO:0000256" key="2">
    <source>
        <dbReference type="ARBA" id="ARBA00023180"/>
    </source>
</evidence>
<dbReference type="OrthoDB" id="3995083at2759"/>
<dbReference type="Proteomes" id="UP000697127">
    <property type="component" value="Unassembled WGS sequence"/>
</dbReference>
<dbReference type="Pfam" id="PF13928">
    <property type="entry name" value="Flocculin_t3"/>
    <property type="match status" value="1"/>
</dbReference>
<gene>
    <name evidence="4" type="ORF">C6P40_001520</name>
</gene>
<accession>A0A9P6WJ06</accession>
<reference evidence="4" key="1">
    <citation type="submission" date="2020-11" db="EMBL/GenBank/DDBJ databases">
        <title>Kefir isolates.</title>
        <authorList>
            <person name="Marcisauskas S."/>
            <person name="Kim Y."/>
            <person name="Blasche S."/>
        </authorList>
    </citation>
    <scope>NUCLEOTIDE SEQUENCE</scope>
    <source>
        <strain evidence="4">Olga-1</strain>
    </source>
</reference>
<feature type="region of interest" description="Disordered" evidence="3">
    <location>
        <begin position="295"/>
        <end position="314"/>
    </location>
</feature>
<keyword evidence="5" id="KW-1185">Reference proteome</keyword>
<evidence type="ECO:0000256" key="3">
    <source>
        <dbReference type="SAM" id="MobiDB-lite"/>
    </source>
</evidence>
<evidence type="ECO:0000313" key="4">
    <source>
        <dbReference type="EMBL" id="KAG0688026.1"/>
    </source>
</evidence>
<dbReference type="InterPro" id="IPR025928">
    <property type="entry name" value="Flocculin_t3_rpt"/>
</dbReference>
<organism evidence="4 5">
    <name type="scientific">Pichia californica</name>
    <dbReference type="NCBI Taxonomy" id="460514"/>
    <lineage>
        <taxon>Eukaryota</taxon>
        <taxon>Fungi</taxon>
        <taxon>Dikarya</taxon>
        <taxon>Ascomycota</taxon>
        <taxon>Saccharomycotina</taxon>
        <taxon>Pichiomycetes</taxon>
        <taxon>Pichiales</taxon>
        <taxon>Pichiaceae</taxon>
        <taxon>Pichia</taxon>
    </lineage>
</organism>
<feature type="non-terminal residue" evidence="4">
    <location>
        <position position="627"/>
    </location>
</feature>